<accession>A0ACA9PWD4</accession>
<feature type="non-terminal residue" evidence="1">
    <location>
        <position position="55"/>
    </location>
</feature>
<evidence type="ECO:0000313" key="2">
    <source>
        <dbReference type="Proteomes" id="UP000789366"/>
    </source>
</evidence>
<dbReference type="Proteomes" id="UP000789366">
    <property type="component" value="Unassembled WGS sequence"/>
</dbReference>
<reference evidence="1" key="1">
    <citation type="submission" date="2021-06" db="EMBL/GenBank/DDBJ databases">
        <authorList>
            <person name="Kallberg Y."/>
            <person name="Tangrot J."/>
            <person name="Rosling A."/>
        </authorList>
    </citation>
    <scope>NUCLEOTIDE SEQUENCE</scope>
    <source>
        <strain evidence="1">28 12/20/2015</strain>
    </source>
</reference>
<protein>
    <submittedName>
        <fullName evidence="1">2223_t:CDS:1</fullName>
    </submittedName>
</protein>
<gene>
    <name evidence="1" type="ORF">SPELUC_LOCUS12719</name>
</gene>
<sequence>MAHASDDAFHLFAYPDENYTCPPTIYSEYEIYDDFITQASNVISYGGTLITVAVY</sequence>
<comment type="caution">
    <text evidence="1">The sequence shown here is derived from an EMBL/GenBank/DDBJ whole genome shotgun (WGS) entry which is preliminary data.</text>
</comment>
<evidence type="ECO:0000313" key="1">
    <source>
        <dbReference type="EMBL" id="CAG8725319.1"/>
    </source>
</evidence>
<proteinExistence type="predicted"/>
<organism evidence="1 2">
    <name type="scientific">Cetraspora pellucida</name>
    <dbReference type="NCBI Taxonomy" id="1433469"/>
    <lineage>
        <taxon>Eukaryota</taxon>
        <taxon>Fungi</taxon>
        <taxon>Fungi incertae sedis</taxon>
        <taxon>Mucoromycota</taxon>
        <taxon>Glomeromycotina</taxon>
        <taxon>Glomeromycetes</taxon>
        <taxon>Diversisporales</taxon>
        <taxon>Gigasporaceae</taxon>
        <taxon>Cetraspora</taxon>
    </lineage>
</organism>
<name>A0ACA9PWD4_9GLOM</name>
<keyword evidence="2" id="KW-1185">Reference proteome</keyword>
<dbReference type="EMBL" id="CAJVPW010030927">
    <property type="protein sequence ID" value="CAG8725319.1"/>
    <property type="molecule type" value="Genomic_DNA"/>
</dbReference>